<gene>
    <name evidence="9" type="primary">LOC104748851</name>
</gene>
<sequence>MLEIYSVFGEWKINDKLHWRFFVDTNKGGCLCEVSENITYKDLMKIVFEDFGLDGLVKEISLSYELPKMKLIVEDSPPIFIRNDRQVCTFIRKIQENPEIGRLCVSEFDQSFGSDISVSKPLGDTCSTAEKAKNNNSFALPADRDPILISAGSSHTTAHETHKELNRSIGSDVSTTHNDIEISTAEKGIGSFLENLVPAPDLSPISMVGSHSTRGADDIYVDRYFKNKEELMFKMRNWALEWRFEFRVRWSNKTRVILGCVDDKCSWQLRATRLKSSEFFVVKKYCHEHNCDTTHRNANHRQATAKLLGSFYCNNYGEKKVGLKPKQIMELARKDHGVYIPYKKAWRAKEEGQNLVRGTAEDSYLHLAKWLYMAREKNPGTVAYLELDPMKNFKYVFISFGQSIRGFSLMRRVIAVDGTFLKGKYKGTLLAATAQDGDYHLYPIAFAIVDSENDIAWNWFFRCLLTIIPDAPDLVFVSDRASSIEKAISELYPASHQGICNFHLKNNIKVKFKSKSFLPLVESAANAFTFHEFEGAFRDIQNSNPKLAKYLEEADFRKWARCYAPSNRYNIMTTNIAESLNSMLKDPRELPVISLLETIRITLTTWFHERREKAAKHNKRATPNVTDKIILSFSKAMKLDVFQVDQHDIEVKDDRNKFVVHLKNKTCTCRFFDIERIPCIHAIVAAKRTNMDEYKLVDHFYLTDIWAKAYAESIHPSGDVKNWVFPDAVAEYFCAPPQTRIKSGRPPKKRKRSVGEFGVPGSKSQNHKCSRCGNEGHNKSTCRFPI</sequence>
<evidence type="ECO:0000259" key="7">
    <source>
        <dbReference type="PROSITE" id="PS50966"/>
    </source>
</evidence>
<evidence type="ECO:0000256" key="4">
    <source>
        <dbReference type="PROSITE-ProRule" id="PRU00047"/>
    </source>
</evidence>
<dbReference type="Proteomes" id="UP000694864">
    <property type="component" value="Chromosome 15"/>
</dbReference>
<dbReference type="PANTHER" id="PTHR31973">
    <property type="entry name" value="POLYPROTEIN, PUTATIVE-RELATED"/>
    <property type="match status" value="1"/>
</dbReference>
<evidence type="ECO:0000259" key="6">
    <source>
        <dbReference type="PROSITE" id="PS50158"/>
    </source>
</evidence>
<protein>
    <submittedName>
        <fullName evidence="9">Uncharacterized protein LOC104748851</fullName>
    </submittedName>
</protein>
<dbReference type="PROSITE" id="PS50966">
    <property type="entry name" value="ZF_SWIM"/>
    <property type="match status" value="1"/>
</dbReference>
<organism evidence="8 9">
    <name type="scientific">Camelina sativa</name>
    <name type="common">False flax</name>
    <name type="synonym">Myagrum sativum</name>
    <dbReference type="NCBI Taxonomy" id="90675"/>
    <lineage>
        <taxon>Eukaryota</taxon>
        <taxon>Viridiplantae</taxon>
        <taxon>Streptophyta</taxon>
        <taxon>Embryophyta</taxon>
        <taxon>Tracheophyta</taxon>
        <taxon>Spermatophyta</taxon>
        <taxon>Magnoliopsida</taxon>
        <taxon>eudicotyledons</taxon>
        <taxon>Gunneridae</taxon>
        <taxon>Pentapetalae</taxon>
        <taxon>rosids</taxon>
        <taxon>malvids</taxon>
        <taxon>Brassicales</taxon>
        <taxon>Brassicaceae</taxon>
        <taxon>Camelineae</taxon>
        <taxon>Camelina</taxon>
    </lineage>
</organism>
<keyword evidence="3" id="KW-0862">Zinc</keyword>
<dbReference type="RefSeq" id="XP_010468736.1">
    <property type="nucleotide sequence ID" value="XM_010470434.2"/>
</dbReference>
<evidence type="ECO:0000256" key="2">
    <source>
        <dbReference type="ARBA" id="ARBA00022771"/>
    </source>
</evidence>
<keyword evidence="2 4" id="KW-0863">Zinc-finger</keyword>
<feature type="domain" description="CCHC-type" evidence="6">
    <location>
        <begin position="768"/>
        <end position="783"/>
    </location>
</feature>
<feature type="compositionally biased region" description="Basic residues" evidence="5">
    <location>
        <begin position="742"/>
        <end position="752"/>
    </location>
</feature>
<dbReference type="PROSITE" id="PS50158">
    <property type="entry name" value="ZF_CCHC"/>
    <property type="match status" value="1"/>
</dbReference>
<proteinExistence type="predicted"/>
<dbReference type="InterPro" id="IPR006564">
    <property type="entry name" value="Znf_PMZ"/>
</dbReference>
<dbReference type="InterPro" id="IPR001878">
    <property type="entry name" value="Znf_CCHC"/>
</dbReference>
<dbReference type="InterPro" id="IPR018289">
    <property type="entry name" value="MULE_transposase_dom"/>
</dbReference>
<reference evidence="8" key="1">
    <citation type="journal article" date="2014" name="Nat. Commun.">
        <title>The emerging biofuel crop Camelina sativa retains a highly undifferentiated hexaploid genome structure.</title>
        <authorList>
            <person name="Kagale S."/>
            <person name="Koh C."/>
            <person name="Nixon J."/>
            <person name="Bollina V."/>
            <person name="Clarke W.E."/>
            <person name="Tuteja R."/>
            <person name="Spillane C."/>
            <person name="Robinson S.J."/>
            <person name="Links M.G."/>
            <person name="Clarke C."/>
            <person name="Higgins E.E."/>
            <person name="Huebert T."/>
            <person name="Sharpe A.G."/>
            <person name="Parkin I.A."/>
        </authorList>
    </citation>
    <scope>NUCLEOTIDE SEQUENCE [LARGE SCALE GENOMIC DNA]</scope>
    <source>
        <strain evidence="8">cv. DH55</strain>
    </source>
</reference>
<evidence type="ECO:0000256" key="5">
    <source>
        <dbReference type="SAM" id="MobiDB-lite"/>
    </source>
</evidence>
<evidence type="ECO:0000256" key="1">
    <source>
        <dbReference type="ARBA" id="ARBA00022723"/>
    </source>
</evidence>
<reference evidence="9" key="2">
    <citation type="submission" date="2025-08" db="UniProtKB">
        <authorList>
            <consortium name="RefSeq"/>
        </authorList>
    </citation>
    <scope>IDENTIFICATION</scope>
    <source>
        <tissue evidence="9">Leaf</tissue>
    </source>
</reference>
<evidence type="ECO:0000313" key="9">
    <source>
        <dbReference type="RefSeq" id="XP_010468736.1"/>
    </source>
</evidence>
<feature type="region of interest" description="Disordered" evidence="5">
    <location>
        <begin position="740"/>
        <end position="786"/>
    </location>
</feature>
<dbReference type="Pfam" id="PF04434">
    <property type="entry name" value="SWIM"/>
    <property type="match status" value="1"/>
</dbReference>
<dbReference type="PANTHER" id="PTHR31973:SF195">
    <property type="entry name" value="MUDR FAMILY TRANSPOSASE"/>
    <property type="match status" value="1"/>
</dbReference>
<accession>A0ABM0WBP1</accession>
<dbReference type="SMART" id="SM00575">
    <property type="entry name" value="ZnF_PMZ"/>
    <property type="match status" value="1"/>
</dbReference>
<dbReference type="InterPro" id="IPR004332">
    <property type="entry name" value="Transposase_MuDR"/>
</dbReference>
<dbReference type="Pfam" id="PF10551">
    <property type="entry name" value="MULE"/>
    <property type="match status" value="1"/>
</dbReference>
<keyword evidence="1" id="KW-0479">Metal-binding</keyword>
<dbReference type="InterPro" id="IPR007527">
    <property type="entry name" value="Znf_SWIM"/>
</dbReference>
<dbReference type="Pfam" id="PF03108">
    <property type="entry name" value="DBD_Tnp_Mut"/>
    <property type="match status" value="1"/>
</dbReference>
<feature type="domain" description="SWIM-type" evidence="7">
    <location>
        <begin position="658"/>
        <end position="690"/>
    </location>
</feature>
<evidence type="ECO:0000313" key="8">
    <source>
        <dbReference type="Proteomes" id="UP000694864"/>
    </source>
</evidence>
<evidence type="ECO:0000256" key="3">
    <source>
        <dbReference type="ARBA" id="ARBA00022833"/>
    </source>
</evidence>
<keyword evidence="8" id="KW-1185">Reference proteome</keyword>
<name>A0ABM0WBP1_CAMSA</name>
<dbReference type="GeneID" id="104748851"/>